<accession>A0A9W9U6R4</accession>
<comment type="caution">
    <text evidence="6">The sequence shown here is derived from an EMBL/GenBank/DDBJ whole genome shotgun (WGS) entry which is preliminary data.</text>
</comment>
<dbReference type="InterPro" id="IPR036188">
    <property type="entry name" value="FAD/NAD-bd_sf"/>
</dbReference>
<keyword evidence="3" id="KW-0274">FAD</keyword>
<dbReference type="InterPro" id="IPR023753">
    <property type="entry name" value="FAD/NAD-binding_dom"/>
</dbReference>
<dbReference type="SUPFAM" id="SSF51905">
    <property type="entry name" value="FAD/NAD(P)-binding domain"/>
    <property type="match status" value="1"/>
</dbReference>
<dbReference type="Pfam" id="PF07992">
    <property type="entry name" value="Pyr_redox_2"/>
    <property type="match status" value="1"/>
</dbReference>
<dbReference type="GO" id="GO:0005737">
    <property type="term" value="C:cytoplasm"/>
    <property type="evidence" value="ECO:0007669"/>
    <property type="project" value="TreeGrafter"/>
</dbReference>
<dbReference type="PANTHER" id="PTHR43735">
    <property type="entry name" value="APOPTOSIS-INDUCING FACTOR 1"/>
    <property type="match status" value="1"/>
</dbReference>
<dbReference type="OrthoDB" id="202203at2759"/>
<dbReference type="Gene3D" id="3.50.50.100">
    <property type="match status" value="1"/>
</dbReference>
<keyword evidence="7" id="KW-1185">Reference proteome</keyword>
<reference evidence="6" key="2">
    <citation type="journal article" date="2023" name="IMA Fungus">
        <title>Comparative genomic study of the Penicillium genus elucidates a diverse pangenome and 15 lateral gene transfer events.</title>
        <authorList>
            <person name="Petersen C."/>
            <person name="Sorensen T."/>
            <person name="Nielsen M.R."/>
            <person name="Sondergaard T.E."/>
            <person name="Sorensen J.L."/>
            <person name="Fitzpatrick D.A."/>
            <person name="Frisvad J.C."/>
            <person name="Nielsen K.L."/>
        </authorList>
    </citation>
    <scope>NUCLEOTIDE SEQUENCE</scope>
    <source>
        <strain evidence="6">IBT 21472</strain>
    </source>
</reference>
<organism evidence="6 7">
    <name type="scientific">Penicillium atrosanguineum</name>
    <dbReference type="NCBI Taxonomy" id="1132637"/>
    <lineage>
        <taxon>Eukaryota</taxon>
        <taxon>Fungi</taxon>
        <taxon>Dikarya</taxon>
        <taxon>Ascomycota</taxon>
        <taxon>Pezizomycotina</taxon>
        <taxon>Eurotiomycetes</taxon>
        <taxon>Eurotiomycetidae</taxon>
        <taxon>Eurotiales</taxon>
        <taxon>Aspergillaceae</taxon>
        <taxon>Penicillium</taxon>
    </lineage>
</organism>
<dbReference type="Proteomes" id="UP001147746">
    <property type="component" value="Unassembled WGS sequence"/>
</dbReference>
<dbReference type="EMBL" id="JAPZBO010000003">
    <property type="protein sequence ID" value="KAJ5321608.1"/>
    <property type="molecule type" value="Genomic_DNA"/>
</dbReference>
<gene>
    <name evidence="6" type="ORF">N7476_004610</name>
</gene>
<proteinExistence type="inferred from homology"/>
<evidence type="ECO:0000256" key="2">
    <source>
        <dbReference type="ARBA" id="ARBA00022630"/>
    </source>
</evidence>
<dbReference type="GO" id="GO:0004174">
    <property type="term" value="F:electron-transferring-flavoprotein dehydrogenase activity"/>
    <property type="evidence" value="ECO:0007669"/>
    <property type="project" value="TreeGrafter"/>
</dbReference>
<dbReference type="PANTHER" id="PTHR43735:SF3">
    <property type="entry name" value="FERROPTOSIS SUPPRESSOR PROTEIN 1"/>
    <property type="match status" value="1"/>
</dbReference>
<name>A0A9W9U6R4_9EURO</name>
<evidence type="ECO:0000256" key="3">
    <source>
        <dbReference type="ARBA" id="ARBA00022827"/>
    </source>
</evidence>
<evidence type="ECO:0000313" key="6">
    <source>
        <dbReference type="EMBL" id="KAJ5321608.1"/>
    </source>
</evidence>
<keyword evidence="2" id="KW-0285">Flavoprotein</keyword>
<evidence type="ECO:0000259" key="5">
    <source>
        <dbReference type="Pfam" id="PF07992"/>
    </source>
</evidence>
<evidence type="ECO:0000313" key="7">
    <source>
        <dbReference type="Proteomes" id="UP001147746"/>
    </source>
</evidence>
<evidence type="ECO:0000256" key="1">
    <source>
        <dbReference type="ARBA" id="ARBA00006442"/>
    </source>
</evidence>
<sequence length="226" mass="24145">MIASQAAQKSIIKQMTAAGSTTDATTGTITGTPMPFKQTGHNNMKQLIEASQQLVRNAREINGKAGQVSITLVSATDRVLPSLKRGGSTPAKQLLEQKKVKVITSRRVTGVEEATPSDGNNKSWTVSLDNGDKLSAGLYIPTTGVLPNSSFKPAQFLDKDGWVKVYKELRVRKVYDQGGAVMMVVPVGKAGVTGQLFGITSWSFVVRMIKGKDFFVSKAASLVGAK</sequence>
<keyword evidence="4" id="KW-0560">Oxidoreductase</keyword>
<feature type="domain" description="FAD/NAD(P)-binding" evidence="5">
    <location>
        <begin position="68"/>
        <end position="173"/>
    </location>
</feature>
<evidence type="ECO:0000256" key="4">
    <source>
        <dbReference type="ARBA" id="ARBA00023002"/>
    </source>
</evidence>
<dbReference type="GO" id="GO:0050660">
    <property type="term" value="F:flavin adenine dinucleotide binding"/>
    <property type="evidence" value="ECO:0007669"/>
    <property type="project" value="TreeGrafter"/>
</dbReference>
<dbReference type="AlphaFoldDB" id="A0A9W9U6R4"/>
<protein>
    <submittedName>
        <fullName evidence="6">Apoptosis-inducing factor</fullName>
    </submittedName>
</protein>
<comment type="similarity">
    <text evidence="1">Belongs to the FAD-dependent oxidoreductase family.</text>
</comment>
<reference evidence="6" key="1">
    <citation type="submission" date="2022-12" db="EMBL/GenBank/DDBJ databases">
        <authorList>
            <person name="Petersen C."/>
        </authorList>
    </citation>
    <scope>NUCLEOTIDE SEQUENCE</scope>
    <source>
        <strain evidence="6">IBT 21472</strain>
    </source>
</reference>